<keyword evidence="1" id="KW-0812">Transmembrane</keyword>
<evidence type="ECO:0000313" key="3">
    <source>
        <dbReference type="Proteomes" id="UP000248961"/>
    </source>
</evidence>
<protein>
    <submittedName>
        <fullName evidence="2">Uncharacterized protein</fullName>
    </submittedName>
</protein>
<gene>
    <name evidence="2" type="ORF">BO97DRAFT_153368</name>
</gene>
<accession>A0A395HSF6</accession>
<dbReference type="Proteomes" id="UP000248961">
    <property type="component" value="Unassembled WGS sequence"/>
</dbReference>
<proteinExistence type="predicted"/>
<keyword evidence="1" id="KW-1133">Transmembrane helix</keyword>
<name>A0A395HSF6_ASPHC</name>
<evidence type="ECO:0000256" key="1">
    <source>
        <dbReference type="SAM" id="Phobius"/>
    </source>
</evidence>
<dbReference type="EMBL" id="KZ824300">
    <property type="protein sequence ID" value="RAL09788.1"/>
    <property type="molecule type" value="Genomic_DNA"/>
</dbReference>
<dbReference type="RefSeq" id="XP_025548942.1">
    <property type="nucleotide sequence ID" value="XM_025690182.1"/>
</dbReference>
<keyword evidence="1" id="KW-0472">Membrane</keyword>
<keyword evidence="3" id="KW-1185">Reference proteome</keyword>
<dbReference type="GeneID" id="37194471"/>
<organism evidence="2 3">
    <name type="scientific">Aspergillus homomorphus (strain CBS 101889)</name>
    <dbReference type="NCBI Taxonomy" id="1450537"/>
    <lineage>
        <taxon>Eukaryota</taxon>
        <taxon>Fungi</taxon>
        <taxon>Dikarya</taxon>
        <taxon>Ascomycota</taxon>
        <taxon>Pezizomycotina</taxon>
        <taxon>Eurotiomycetes</taxon>
        <taxon>Eurotiomycetidae</taxon>
        <taxon>Eurotiales</taxon>
        <taxon>Aspergillaceae</taxon>
        <taxon>Aspergillus</taxon>
        <taxon>Aspergillus subgen. Circumdati</taxon>
    </lineage>
</organism>
<dbReference type="VEuPathDB" id="FungiDB:BO97DRAFT_153368"/>
<reference evidence="2 3" key="1">
    <citation type="submission" date="2018-02" db="EMBL/GenBank/DDBJ databases">
        <title>The genomes of Aspergillus section Nigri reveals drivers in fungal speciation.</title>
        <authorList>
            <consortium name="DOE Joint Genome Institute"/>
            <person name="Vesth T.C."/>
            <person name="Nybo J."/>
            <person name="Theobald S."/>
            <person name="Brandl J."/>
            <person name="Frisvad J.C."/>
            <person name="Nielsen K.F."/>
            <person name="Lyhne E.K."/>
            <person name="Kogle M.E."/>
            <person name="Kuo A."/>
            <person name="Riley R."/>
            <person name="Clum A."/>
            <person name="Nolan M."/>
            <person name="Lipzen A."/>
            <person name="Salamov A."/>
            <person name="Henrissat B."/>
            <person name="Wiebenga A."/>
            <person name="De vries R.P."/>
            <person name="Grigoriev I.V."/>
            <person name="Mortensen U.H."/>
            <person name="Andersen M.R."/>
            <person name="Baker S.E."/>
        </authorList>
    </citation>
    <scope>NUCLEOTIDE SEQUENCE [LARGE SCALE GENOMIC DNA]</scope>
    <source>
        <strain evidence="2 3">CBS 101889</strain>
    </source>
</reference>
<dbReference type="AlphaFoldDB" id="A0A395HSF6"/>
<sequence length="105" mass="11153">MAPACQPACREFRAATTWDGWLKRISGGGRGSVIDRLSITGLEGSPTLIHCLGSELLLIPTTRHASSILPGFITCTLAYGVGLTALTRPKKATRATMSIAVERVE</sequence>
<feature type="transmembrane region" description="Helical" evidence="1">
    <location>
        <begin position="68"/>
        <end position="87"/>
    </location>
</feature>
<evidence type="ECO:0000313" key="2">
    <source>
        <dbReference type="EMBL" id="RAL09788.1"/>
    </source>
</evidence>